<dbReference type="RefSeq" id="WP_344684669.1">
    <property type="nucleotide sequence ID" value="NZ_BAAAVT010000005.1"/>
</dbReference>
<dbReference type="InterPro" id="IPR027304">
    <property type="entry name" value="Trigger_fact/SurA_dom_sf"/>
</dbReference>
<feature type="compositionally biased region" description="Acidic residues" evidence="1">
    <location>
        <begin position="196"/>
        <end position="207"/>
    </location>
</feature>
<feature type="compositionally biased region" description="Acidic residues" evidence="1">
    <location>
        <begin position="223"/>
        <end position="248"/>
    </location>
</feature>
<dbReference type="Proteomes" id="UP001500236">
    <property type="component" value="Unassembled WGS sequence"/>
</dbReference>
<keyword evidence="2" id="KW-0732">Signal</keyword>
<dbReference type="PANTHER" id="PTHR47245">
    <property type="entry name" value="PEPTIDYLPROLYL ISOMERASE"/>
    <property type="match status" value="1"/>
</dbReference>
<feature type="signal peptide" evidence="2">
    <location>
        <begin position="1"/>
        <end position="19"/>
    </location>
</feature>
<dbReference type="EMBL" id="BAAAVT010000005">
    <property type="protein sequence ID" value="GAA3057917.1"/>
    <property type="molecule type" value="Genomic_DNA"/>
</dbReference>
<evidence type="ECO:0000313" key="3">
    <source>
        <dbReference type="EMBL" id="GAA3057917.1"/>
    </source>
</evidence>
<evidence type="ECO:0000256" key="2">
    <source>
        <dbReference type="SAM" id="SignalP"/>
    </source>
</evidence>
<comment type="caution">
    <text evidence="3">The sequence shown here is derived from an EMBL/GenBank/DDBJ whole genome shotgun (WGS) entry which is preliminary data.</text>
</comment>
<dbReference type="Gene3D" id="1.10.4030.10">
    <property type="entry name" value="Porin chaperone SurA, peptide-binding domain"/>
    <property type="match status" value="1"/>
</dbReference>
<feature type="compositionally biased region" description="Acidic residues" evidence="1">
    <location>
        <begin position="24"/>
        <end position="72"/>
    </location>
</feature>
<dbReference type="InterPro" id="IPR050245">
    <property type="entry name" value="PrsA_foldase"/>
</dbReference>
<accession>A0ABP6LWF0</accession>
<organism evidence="3 4">
    <name type="scientific">Nesterenkonia aethiopica</name>
    <dbReference type="NCBI Taxonomy" id="269144"/>
    <lineage>
        <taxon>Bacteria</taxon>
        <taxon>Bacillati</taxon>
        <taxon>Actinomycetota</taxon>
        <taxon>Actinomycetes</taxon>
        <taxon>Micrococcales</taxon>
        <taxon>Micrococcaceae</taxon>
        <taxon>Nesterenkonia</taxon>
    </lineage>
</organism>
<evidence type="ECO:0000313" key="4">
    <source>
        <dbReference type="Proteomes" id="UP001500236"/>
    </source>
</evidence>
<gene>
    <name evidence="3" type="ORF">GCM10010529_09680</name>
</gene>
<feature type="compositionally biased region" description="Acidic residues" evidence="1">
    <location>
        <begin position="266"/>
        <end position="276"/>
    </location>
</feature>
<feature type="chain" id="PRO_5045316057" evidence="2">
    <location>
        <begin position="20"/>
        <end position="276"/>
    </location>
</feature>
<dbReference type="PROSITE" id="PS51257">
    <property type="entry name" value="PROKAR_LIPOPROTEIN"/>
    <property type="match status" value="1"/>
</dbReference>
<sequence length="276" mass="29556">MSKKLLTSCALAGVLLGVAACGDAPEEGADADTTAEAEQGAEEQGAEQGAEEQGAEGEAGAEGEMPEPDTSDIPDVVAEVNGEEINGEDFAAFYESQFQQAVMQSQMSGEEPDEDAIKEQSLESMIGNELLIQDAEDSGYEASEGDVEALLEDTAEQSGMESVDGLIAAYEEQGMDEEQLREDAQNQVLIDQVVEDINVEEPSEEELRDYYDQSVGQQAPPEEGAEEGAEGEAPEAPEFEDVKDELEDQLTSQKQGEAAQAHVDELREDADVETHL</sequence>
<protein>
    <submittedName>
        <fullName evidence="3">SurA N-terminal domain-containing protein</fullName>
    </submittedName>
</protein>
<dbReference type="SUPFAM" id="SSF109998">
    <property type="entry name" value="Triger factor/SurA peptide-binding domain-like"/>
    <property type="match status" value="1"/>
</dbReference>
<feature type="region of interest" description="Disordered" evidence="1">
    <location>
        <begin position="196"/>
        <end position="276"/>
    </location>
</feature>
<dbReference type="Pfam" id="PF13624">
    <property type="entry name" value="SurA_N_3"/>
    <property type="match status" value="1"/>
</dbReference>
<name>A0ABP6LWF0_9MICC</name>
<evidence type="ECO:0000256" key="1">
    <source>
        <dbReference type="SAM" id="MobiDB-lite"/>
    </source>
</evidence>
<reference evidence="4" key="1">
    <citation type="journal article" date="2019" name="Int. J. Syst. Evol. Microbiol.">
        <title>The Global Catalogue of Microorganisms (GCM) 10K type strain sequencing project: providing services to taxonomists for standard genome sequencing and annotation.</title>
        <authorList>
            <consortium name="The Broad Institute Genomics Platform"/>
            <consortium name="The Broad Institute Genome Sequencing Center for Infectious Disease"/>
            <person name="Wu L."/>
            <person name="Ma J."/>
        </authorList>
    </citation>
    <scope>NUCLEOTIDE SEQUENCE [LARGE SCALE GENOMIC DNA]</scope>
    <source>
        <strain evidence="4">JCM 14309</strain>
    </source>
</reference>
<proteinExistence type="predicted"/>
<dbReference type="PANTHER" id="PTHR47245:SF2">
    <property type="entry name" value="PEPTIDYL-PROLYL CIS-TRANS ISOMERASE HP_0175-RELATED"/>
    <property type="match status" value="1"/>
</dbReference>
<feature type="region of interest" description="Disordered" evidence="1">
    <location>
        <begin position="24"/>
        <end position="76"/>
    </location>
</feature>
<keyword evidence="4" id="KW-1185">Reference proteome</keyword>